<accession>A0A191T5Q2</accession>
<evidence type="ECO:0000313" key="2">
    <source>
        <dbReference type="EMBL" id="ANI25719.1"/>
    </source>
</evidence>
<keyword evidence="1 2" id="KW-0150">Chloroplast</keyword>
<reference evidence="2" key="1">
    <citation type="journal article" date="2016" name="Front. Plant Sci.">
        <title>Comparative Chloroplast Genome Analyses of Streptophyte Green Algae Uncover Major Structural Alterations in the Klebsormidiophyceae, Coleochaetophyceae and Zygnematophyceae.</title>
        <authorList>
            <person name="Lemieux C."/>
            <person name="Otis C."/>
            <person name="Turmel M."/>
        </authorList>
    </citation>
    <scope>NUCLEOTIDE SEQUENCE</scope>
</reference>
<dbReference type="RefSeq" id="YP_009258635.1">
    <property type="nucleotide sequence ID" value="NC_030358.1"/>
</dbReference>
<proteinExistence type="inferred from homology"/>
<feature type="transmembrane region" description="Helical" evidence="1">
    <location>
        <begin position="31"/>
        <end position="50"/>
    </location>
</feature>
<gene>
    <name evidence="2" type="primary">ycf1</name>
    <name evidence="1" type="synonym">TIC214</name>
</gene>
<dbReference type="Pfam" id="PF05758">
    <property type="entry name" value="Ycf1"/>
    <property type="match status" value="2"/>
</dbReference>
<dbReference type="GO" id="GO:0015031">
    <property type="term" value="P:protein transport"/>
    <property type="evidence" value="ECO:0007669"/>
    <property type="project" value="UniProtKB-KW"/>
</dbReference>
<feature type="transmembrane region" description="Helical" evidence="1">
    <location>
        <begin position="207"/>
        <end position="226"/>
    </location>
</feature>
<comment type="subcellular location">
    <subcellularLocation>
        <location evidence="1">Plastid</location>
        <location evidence="1">Chloroplast inner membrane</location>
    </subcellularLocation>
</comment>
<keyword evidence="1" id="KW-0472">Membrane</keyword>
<comment type="subunit">
    <text evidence="1">Part of the Tic complex.</text>
</comment>
<comment type="similarity">
    <text evidence="1">Belongs to the TIC214 family.</text>
</comment>
<feature type="transmembrane region" description="Helical" evidence="1">
    <location>
        <begin position="62"/>
        <end position="80"/>
    </location>
</feature>
<dbReference type="GeneID" id="27985073"/>
<keyword evidence="1" id="KW-1001">Plastid inner membrane</keyword>
<keyword evidence="1" id="KW-0812">Transmembrane</keyword>
<dbReference type="PANTHER" id="PTHR33163:SF40">
    <property type="entry name" value="PROTEIN TIC 214"/>
    <property type="match status" value="1"/>
</dbReference>
<evidence type="ECO:0000256" key="1">
    <source>
        <dbReference type="RuleBase" id="RU364085"/>
    </source>
</evidence>
<dbReference type="PANTHER" id="PTHR33163">
    <property type="entry name" value="PROTEIN TIC 214-RELATED"/>
    <property type="match status" value="1"/>
</dbReference>
<geneLocation type="chloroplast" evidence="2"/>
<sequence>MITISPTFLSILWHQIPLLIAKTEPLFLFGLYYGLLATLPLSLSHMLFIRNRLLEGPISAKMTMAGLLIGQLSIIFSIYFTPFYVAWTQPHFISFLAIPYMLCHWQRIRYLQHFETLREIKSWNDWRLVTAFLDSFLLQLLNPILLPNPVLARFINVFFFRYSNNFIFLIGTFCGWLTGYTILYKLTVWFRNRLEKDANVIYPLLKLLIHRTFIPIVFASWLLYIGKFSQIPWQTMRLFKSKFVFNKSWPDIIFDHNRLHRPFRTFAEKTYEITYDSGKESSIRKGIPKQNTSQFFFEECVSDGNRRISYTYPWTIAILHKDLKNILRLPNLSQNHKENIYKEWQSRKFKRKLILNNLILGKIQNLSHLNLNLGSKILISKKRSSFYKSNILNKKYNIFSKTHDSRLKTNSSTLLRKSAWIPTELISISNSKSSSFFLKRNKLKNWISKKWQKTMPFGLIPPWDIIKQQTIYNLLLKINKDLKLKNLDKNSLNKFQSTIDITDALLIDWDISKNENNISNKEISWIGFLKKFPKKDRKIILETIDTKSFYNLDKLLNFKKVYQFTGIQLQKLPLLQKDNKYVNQKNISSEIIKINQLSKLSEIYKELPVKNILYKDIVDGNSDIRVRELKNTAYVRRKNEEYEYRVLRFSTKPDFRMRLPKGSLRARRRKKFIWKLFHSRVNSPFFLRLKESIHESNLIPKFRGSNVNLKILFENLSSTIQNQPISTNFQLEMRRQELLDQWDKTYVHLLRGPALIFQAFFRRYVKLPIFITLKNIGRKILGQTLEWDLDWEEWLQESYLFCQYDGIELPRGNWPSRWCFSGIQVKIINPFQLKPWHKSSKQLKKHKIKSSYLTVLGSQEKFPFGEQVYYSSFWKPVQRETKKWLYQKVYIPTLKIEEGMNKFFQKWTQKIVKIDYFNKPIQNNFDIVELHKSDILKEKSHTSNQHASMSKLDKTNVVDKIPLIEDKKSNQFISDNSINSKLDINFNKNIEDYSKLAKTNESLNNVNQFKNNHSNNIIEINQKITKNKNSSQLKTNIIFSKKKSNILQRKIAYPIQIQLLNLHKKISILNKNFIYLKQQLLNWINYSPSSIRIFVKRKMTLTYIKFVKVIQNIMISLQILIRRINESVNKIFLKKDYNSLSISKTNEIENLTNKKEYLHHSLNDQNISQADILYKTWEILLKRKPSLTSIIQNWNPDFSIMPFVESSFAKEGLLQIDRPEIISDSQWKEWLQLTYRYIPSRSVWEKIMANLWKLNIENNLQNKNNVLSDLNNKFLINSNPNWISNFKKTSFFEKIQRSVKKKRLEILSHEFLNLNNIPKINDYNLLSNITNRSIFVNKNNKFVYKDKSIQDRQFFRRFISRWWWKNKQAKKIISDLINDFNLKEADALELVNLLHFNAPIFTENFLRKWWYHPIPSVLDDETLVYRMIITNLFTENKLNLQKPNSIYSISQLNELLDEKLYFYLFSPEELLTSSMQREFMLLNSLNVEKNLEDKKITIHNNNALLNQKILSFQSKFNINNKNMKKYYNNKNYIKSNTKLFSYINNSQKIKRFIWASYRLEDLACMNRFWFNTANGTRFGSLRIRMYPII</sequence>
<keyword evidence="1" id="KW-1133">Transmembrane helix</keyword>
<dbReference type="GO" id="GO:0009706">
    <property type="term" value="C:chloroplast inner membrane"/>
    <property type="evidence" value="ECO:0007669"/>
    <property type="project" value="UniProtKB-SubCell"/>
</dbReference>
<comment type="function">
    <text evidence="1">Involved in protein precursor import into chloroplasts. May be part of an intermediate translocation complex acting as a protein-conducting channel at the inner envelope.</text>
</comment>
<keyword evidence="1" id="KW-0813">Transport</keyword>
<feature type="transmembrane region" description="Helical" evidence="1">
    <location>
        <begin position="166"/>
        <end position="186"/>
    </location>
</feature>
<dbReference type="EMBL" id="KU646493">
    <property type="protein sequence ID" value="ANI25719.1"/>
    <property type="molecule type" value="Genomic_DNA"/>
</dbReference>
<organism evidence="2">
    <name type="scientific">Coleochaete scutata</name>
    <dbReference type="NCBI Taxonomy" id="3125"/>
    <lineage>
        <taxon>Eukaryota</taxon>
        <taxon>Viridiplantae</taxon>
        <taxon>Streptophyta</taxon>
        <taxon>Coleochaetophyceae</taxon>
        <taxon>Coleochaetales</taxon>
        <taxon>Coleochaetaceae</taxon>
        <taxon>Coleochaete</taxon>
    </lineage>
</organism>
<dbReference type="InterPro" id="IPR008896">
    <property type="entry name" value="TIC214"/>
</dbReference>
<name>A0A191T5Q2_COLSC</name>
<protein>
    <recommendedName>
        <fullName evidence="1">Protein TIC 214</fullName>
    </recommendedName>
    <alternativeName>
        <fullName evidence="1">Translocon at the inner envelope membrane of chloroplasts 214</fullName>
    </alternativeName>
</protein>
<keyword evidence="1" id="KW-0653">Protein transport</keyword>
<keyword evidence="1 2" id="KW-0934">Plastid</keyword>